<dbReference type="STRING" id="1254432.SCE1572_48975"/>
<feature type="compositionally biased region" description="Low complexity" evidence="5">
    <location>
        <begin position="433"/>
        <end position="456"/>
    </location>
</feature>
<dbReference type="EMBL" id="CP003969">
    <property type="protein sequence ID" value="AGP41736.1"/>
    <property type="molecule type" value="Genomic_DNA"/>
</dbReference>
<dbReference type="SMART" id="SM00220">
    <property type="entry name" value="S_TKc"/>
    <property type="match status" value="1"/>
</dbReference>
<feature type="domain" description="Protein kinase" evidence="6">
    <location>
        <begin position="62"/>
        <end position="335"/>
    </location>
</feature>
<dbReference type="GO" id="GO:0004674">
    <property type="term" value="F:protein serine/threonine kinase activity"/>
    <property type="evidence" value="ECO:0007669"/>
    <property type="project" value="TreeGrafter"/>
</dbReference>
<dbReference type="CDD" id="cd14014">
    <property type="entry name" value="STKc_PknB_like"/>
    <property type="match status" value="1"/>
</dbReference>
<keyword evidence="1" id="KW-0808">Transferase</keyword>
<dbReference type="PANTHER" id="PTHR43289:SF6">
    <property type="entry name" value="SERINE_THREONINE-PROTEIN KINASE NEKL-3"/>
    <property type="match status" value="1"/>
</dbReference>
<dbReference type="Pfam" id="PF00069">
    <property type="entry name" value="Pkinase"/>
    <property type="match status" value="1"/>
</dbReference>
<keyword evidence="2" id="KW-0547">Nucleotide-binding</keyword>
<evidence type="ECO:0000256" key="1">
    <source>
        <dbReference type="ARBA" id="ARBA00022679"/>
    </source>
</evidence>
<organism evidence="7 8">
    <name type="scientific">Sorangium cellulosum So0157-2</name>
    <dbReference type="NCBI Taxonomy" id="1254432"/>
    <lineage>
        <taxon>Bacteria</taxon>
        <taxon>Pseudomonadati</taxon>
        <taxon>Myxococcota</taxon>
        <taxon>Polyangia</taxon>
        <taxon>Polyangiales</taxon>
        <taxon>Polyangiaceae</taxon>
        <taxon>Sorangium</taxon>
    </lineage>
</organism>
<evidence type="ECO:0000256" key="5">
    <source>
        <dbReference type="SAM" id="MobiDB-lite"/>
    </source>
</evidence>
<dbReference type="PANTHER" id="PTHR43289">
    <property type="entry name" value="MITOGEN-ACTIVATED PROTEIN KINASE KINASE KINASE 20-RELATED"/>
    <property type="match status" value="1"/>
</dbReference>
<gene>
    <name evidence="7" type="ORF">SCE1572_48975</name>
</gene>
<dbReference type="InterPro" id="IPR008271">
    <property type="entry name" value="Ser/Thr_kinase_AS"/>
</dbReference>
<evidence type="ECO:0000256" key="2">
    <source>
        <dbReference type="ARBA" id="ARBA00022741"/>
    </source>
</evidence>
<dbReference type="GO" id="GO:0005524">
    <property type="term" value="F:ATP binding"/>
    <property type="evidence" value="ECO:0007669"/>
    <property type="project" value="UniProtKB-KW"/>
</dbReference>
<evidence type="ECO:0000259" key="6">
    <source>
        <dbReference type="PROSITE" id="PS50011"/>
    </source>
</evidence>
<sequence length="651" mass="67424">MAAVSLYGVAEFEAVGSSVAAPRIDCGMLGVAAWRSRSEASDMRGLEEIQGLEIGTLIAGKYRVDRLLDKGAMGAVIAATHMDLGELRAIKLLLPATAADPEMCERFLREARIAARLKSEHAVKVHDVGRLPSGLPFMVMEFLDGRDLRVIRKKRGPLPVEEATLYVIQACDALAEAHALGLVHRDVKPANLFLTHTRENAPCIKVLDFGISKVSEAASLGVSEMRTSTGQMLGTPHYMPPEQMRGQRDVDARADIWAVGSLLYVLLTGRYPMHARSVQTVSLVLGGKFVPPLPSQVRRGLTPEIDPIIMRCLERDRDRRWPDLAELTLALRPFAPPAAEPLVERIQRVLRGGLRDSTSGARAGVDGGGGEGERGPISAATGSVPPPGGAAFALRAEGLRSPAPPPSAPGEEVDPVEQSEVATLPGTPRARAEAALAAGGEEAPAGGEEAPAAGGEAALAAGGEVAPVPAASCAQAAGTVAPREAVTVPAGTRVDEAVEMALFDASARDRDSSATWERRLRSPSRAGLVVAALAAAIVAALLVSGAQPGEPPPGPRASGATPAVAPAHEARGADAAGQALPSAVTSSAPLPPPSGPVADLQREALRDPIGRMARDPSGRTAAVPGLPASRSLPVPGSSPRQQGISVSAPPR</sequence>
<protein>
    <recommendedName>
        <fullName evidence="6">Protein kinase domain-containing protein</fullName>
    </recommendedName>
</protein>
<evidence type="ECO:0000256" key="3">
    <source>
        <dbReference type="ARBA" id="ARBA00022777"/>
    </source>
</evidence>
<dbReference type="PROSITE" id="PS00108">
    <property type="entry name" value="PROTEIN_KINASE_ST"/>
    <property type="match status" value="1"/>
</dbReference>
<evidence type="ECO:0000256" key="4">
    <source>
        <dbReference type="ARBA" id="ARBA00022840"/>
    </source>
</evidence>
<dbReference type="SUPFAM" id="SSF56112">
    <property type="entry name" value="Protein kinase-like (PK-like)"/>
    <property type="match status" value="1"/>
</dbReference>
<feature type="region of interest" description="Disordered" evidence="5">
    <location>
        <begin position="356"/>
        <end position="456"/>
    </location>
</feature>
<evidence type="ECO:0000313" key="8">
    <source>
        <dbReference type="Proteomes" id="UP000014803"/>
    </source>
</evidence>
<dbReference type="PROSITE" id="PS50011">
    <property type="entry name" value="PROTEIN_KINASE_DOM"/>
    <property type="match status" value="1"/>
</dbReference>
<dbReference type="InterPro" id="IPR000719">
    <property type="entry name" value="Prot_kinase_dom"/>
</dbReference>
<dbReference type="eggNOG" id="COG0515">
    <property type="taxonomic scope" value="Bacteria"/>
</dbReference>
<reference evidence="7 8" key="1">
    <citation type="journal article" date="2013" name="Sci. Rep.">
        <title>Extraordinary expansion of a Sorangium cellulosum genome from an alkaline milieu.</title>
        <authorList>
            <person name="Han K."/>
            <person name="Li Z.F."/>
            <person name="Peng R."/>
            <person name="Zhu L.P."/>
            <person name="Zhou T."/>
            <person name="Wang L.G."/>
            <person name="Li S.G."/>
            <person name="Zhang X.B."/>
            <person name="Hu W."/>
            <person name="Wu Z.H."/>
            <person name="Qin N."/>
            <person name="Li Y.Z."/>
        </authorList>
    </citation>
    <scope>NUCLEOTIDE SEQUENCE [LARGE SCALE GENOMIC DNA]</scope>
    <source>
        <strain evidence="7 8">So0157-2</strain>
    </source>
</reference>
<accession>S4YBM9</accession>
<dbReference type="PATRIC" id="fig|1254432.3.peg.11043"/>
<feature type="region of interest" description="Disordered" evidence="5">
    <location>
        <begin position="548"/>
        <end position="651"/>
    </location>
</feature>
<proteinExistence type="predicted"/>
<dbReference type="Proteomes" id="UP000014803">
    <property type="component" value="Chromosome"/>
</dbReference>
<dbReference type="Gene3D" id="3.30.200.20">
    <property type="entry name" value="Phosphorylase Kinase, domain 1"/>
    <property type="match status" value="1"/>
</dbReference>
<evidence type="ECO:0000313" key="7">
    <source>
        <dbReference type="EMBL" id="AGP41736.1"/>
    </source>
</evidence>
<keyword evidence="4" id="KW-0067">ATP-binding</keyword>
<dbReference type="KEGG" id="scu:SCE1572_48975"/>
<dbReference type="Gene3D" id="1.10.510.10">
    <property type="entry name" value="Transferase(Phosphotransferase) domain 1"/>
    <property type="match status" value="1"/>
</dbReference>
<feature type="compositionally biased region" description="Basic and acidic residues" evidence="5">
    <location>
        <begin position="600"/>
        <end position="617"/>
    </location>
</feature>
<name>S4YBM9_SORCE</name>
<keyword evidence="3" id="KW-0418">Kinase</keyword>
<dbReference type="InterPro" id="IPR011009">
    <property type="entry name" value="Kinase-like_dom_sf"/>
</dbReference>
<dbReference type="AlphaFoldDB" id="S4YBM9"/>
<dbReference type="HOGENOM" id="CLU_000288_63_44_7"/>